<proteinExistence type="predicted"/>
<feature type="region of interest" description="Disordered" evidence="1">
    <location>
        <begin position="41"/>
        <end position="66"/>
    </location>
</feature>
<evidence type="ECO:0000313" key="3">
    <source>
        <dbReference type="Proteomes" id="UP000032141"/>
    </source>
</evidence>
<reference evidence="2 3" key="1">
    <citation type="journal article" date="2014" name="Genome Biol.">
        <title>Transcriptome and methylome profiling reveals relics of genome dominance in the mesopolyploid Brassica oleracea.</title>
        <authorList>
            <person name="Parkin I.A."/>
            <person name="Koh C."/>
            <person name="Tang H."/>
            <person name="Robinson S.J."/>
            <person name="Kagale S."/>
            <person name="Clarke W.E."/>
            <person name="Town C.D."/>
            <person name="Nixon J."/>
            <person name="Krishnakumar V."/>
            <person name="Bidwell S.L."/>
            <person name="Denoeud F."/>
            <person name="Belcram H."/>
            <person name="Links M.G."/>
            <person name="Just J."/>
            <person name="Clarke C."/>
            <person name="Bender T."/>
            <person name="Huebert T."/>
            <person name="Mason A.S."/>
            <person name="Pires J.C."/>
            <person name="Barker G."/>
            <person name="Moore J."/>
            <person name="Walley P.G."/>
            <person name="Manoli S."/>
            <person name="Batley J."/>
            <person name="Edwards D."/>
            <person name="Nelson M.N."/>
            <person name="Wang X."/>
            <person name="Paterson A.H."/>
            <person name="King G."/>
            <person name="Bancroft I."/>
            <person name="Chalhoub B."/>
            <person name="Sharpe A.G."/>
        </authorList>
    </citation>
    <scope>NUCLEOTIDE SEQUENCE</scope>
    <source>
        <strain evidence="2 3">cv. TO1000</strain>
    </source>
</reference>
<reference evidence="2" key="2">
    <citation type="submission" date="2015-03" db="UniProtKB">
        <authorList>
            <consortium name="EnsemblPlants"/>
        </authorList>
    </citation>
    <scope>IDENTIFICATION</scope>
</reference>
<name>A0A0D3C2W3_BRAOL</name>
<dbReference type="AlphaFoldDB" id="A0A0D3C2W3"/>
<accession>A0A0D3C2W3</accession>
<dbReference type="HOGENOM" id="CLU_2253862_0_0_1"/>
<dbReference type="EnsemblPlants" id="Bo4g169400.1">
    <property type="protein sequence ID" value="Bo4g169400.1"/>
    <property type="gene ID" value="Bo4g169400"/>
</dbReference>
<sequence>MYVSTTTYSLFNNLNRTETQATKSYLQHKNNNNKIATQSFKTSSNQMDLSSQGFRQPETNPTVQIQDKPVNNTSIKFQLNQKRSHRRIYQTLKTALLKNCDDQLH</sequence>
<dbReference type="Gramene" id="Bo4g169400.1">
    <property type="protein sequence ID" value="Bo4g169400.1"/>
    <property type="gene ID" value="Bo4g169400"/>
</dbReference>
<dbReference type="Proteomes" id="UP000032141">
    <property type="component" value="Chromosome C4"/>
</dbReference>
<keyword evidence="3" id="KW-1185">Reference proteome</keyword>
<evidence type="ECO:0000313" key="2">
    <source>
        <dbReference type="EnsemblPlants" id="Bo4g169400.1"/>
    </source>
</evidence>
<protein>
    <submittedName>
        <fullName evidence="2">Uncharacterized protein</fullName>
    </submittedName>
</protein>
<evidence type="ECO:0000256" key="1">
    <source>
        <dbReference type="SAM" id="MobiDB-lite"/>
    </source>
</evidence>
<organism evidence="2 3">
    <name type="scientific">Brassica oleracea var. oleracea</name>
    <dbReference type="NCBI Taxonomy" id="109376"/>
    <lineage>
        <taxon>Eukaryota</taxon>
        <taxon>Viridiplantae</taxon>
        <taxon>Streptophyta</taxon>
        <taxon>Embryophyta</taxon>
        <taxon>Tracheophyta</taxon>
        <taxon>Spermatophyta</taxon>
        <taxon>Magnoliopsida</taxon>
        <taxon>eudicotyledons</taxon>
        <taxon>Gunneridae</taxon>
        <taxon>Pentapetalae</taxon>
        <taxon>rosids</taxon>
        <taxon>malvids</taxon>
        <taxon>Brassicales</taxon>
        <taxon>Brassicaceae</taxon>
        <taxon>Brassiceae</taxon>
        <taxon>Brassica</taxon>
    </lineage>
</organism>